<evidence type="ECO:0000313" key="20">
    <source>
        <dbReference type="EMBL" id="MCL6273362.1"/>
    </source>
</evidence>
<comment type="cofactor">
    <cofactor evidence="3">
        <name>Ca(2+)</name>
        <dbReference type="ChEBI" id="CHEBI:29108"/>
    </cofactor>
</comment>
<keyword evidence="17" id="KW-0472">Membrane</keyword>
<dbReference type="InterPro" id="IPR003187">
    <property type="entry name" value="PLipase_A1"/>
</dbReference>
<evidence type="ECO:0000256" key="5">
    <source>
        <dbReference type="ARBA" id="ARBA00010525"/>
    </source>
</evidence>
<evidence type="ECO:0000256" key="13">
    <source>
        <dbReference type="ARBA" id="ARBA00022801"/>
    </source>
</evidence>
<keyword evidence="11" id="KW-0479">Metal-binding</keyword>
<accession>A0ABT0PPN9</accession>
<evidence type="ECO:0000256" key="3">
    <source>
        <dbReference type="ARBA" id="ARBA00001913"/>
    </source>
</evidence>
<comment type="similarity">
    <text evidence="5">Belongs to the phospholipase A1 family.</text>
</comment>
<keyword evidence="14" id="KW-0106">Calcium</keyword>
<keyword evidence="13" id="KW-0378">Hydrolase</keyword>
<evidence type="ECO:0000256" key="2">
    <source>
        <dbReference type="ARBA" id="ARBA00001604"/>
    </source>
</evidence>
<dbReference type="Pfam" id="PF02253">
    <property type="entry name" value="PLA1"/>
    <property type="match status" value="1"/>
</dbReference>
<evidence type="ECO:0000313" key="21">
    <source>
        <dbReference type="Proteomes" id="UP001203607"/>
    </source>
</evidence>
<dbReference type="EMBL" id="JAMFMA010000001">
    <property type="protein sequence ID" value="MCL6273362.1"/>
    <property type="molecule type" value="Genomic_DNA"/>
</dbReference>
<organism evidence="20 21">
    <name type="scientific">Flagellimonas spongiicola</name>
    <dbReference type="NCBI Taxonomy" id="2942208"/>
    <lineage>
        <taxon>Bacteria</taxon>
        <taxon>Pseudomonadati</taxon>
        <taxon>Bacteroidota</taxon>
        <taxon>Flavobacteriia</taxon>
        <taxon>Flavobacteriales</taxon>
        <taxon>Flavobacteriaceae</taxon>
        <taxon>Flagellimonas</taxon>
    </lineage>
</organism>
<gene>
    <name evidence="20" type="ORF">M3P19_05035</name>
</gene>
<dbReference type="EC" id="3.1.1.4" evidence="8"/>
<evidence type="ECO:0000256" key="1">
    <source>
        <dbReference type="ARBA" id="ARBA00000111"/>
    </source>
</evidence>
<keyword evidence="12" id="KW-0732">Signal</keyword>
<name>A0ABT0PPN9_9FLAO</name>
<dbReference type="SUPFAM" id="SSF56931">
    <property type="entry name" value="Outer membrane phospholipase A (OMPLA)"/>
    <property type="match status" value="1"/>
</dbReference>
<dbReference type="InterPro" id="IPR036541">
    <property type="entry name" value="PLipase_A1_sf"/>
</dbReference>
<dbReference type="RefSeq" id="WP_249656539.1">
    <property type="nucleotide sequence ID" value="NZ_JAMFMA010000001.1"/>
</dbReference>
<keyword evidence="15" id="KW-0442">Lipid degradation</keyword>
<comment type="caution">
    <text evidence="20">The sequence shown here is derived from an EMBL/GenBank/DDBJ whole genome shotgun (WGS) entry which is preliminary data.</text>
</comment>
<evidence type="ECO:0000256" key="7">
    <source>
        <dbReference type="ARBA" id="ARBA00013179"/>
    </source>
</evidence>
<evidence type="ECO:0000256" key="19">
    <source>
        <dbReference type="ARBA" id="ARBA00032375"/>
    </source>
</evidence>
<keyword evidence="16" id="KW-0443">Lipid metabolism</keyword>
<dbReference type="PANTHER" id="PTHR40457">
    <property type="entry name" value="PHOSPHOLIPASE A1"/>
    <property type="match status" value="1"/>
</dbReference>
<dbReference type="PRINTS" id="PR01486">
    <property type="entry name" value="PHPHLIPASEA1"/>
</dbReference>
<reference evidence="20 21" key="1">
    <citation type="submission" date="2022-05" db="EMBL/GenBank/DDBJ databases">
        <authorList>
            <person name="Park J.-S."/>
        </authorList>
    </citation>
    <scope>NUCLEOTIDE SEQUENCE [LARGE SCALE GENOMIC DNA]</scope>
    <source>
        <strain evidence="20 21">2012CJ35-5</strain>
    </source>
</reference>
<dbReference type="EC" id="3.1.1.32" evidence="7"/>
<evidence type="ECO:0000256" key="14">
    <source>
        <dbReference type="ARBA" id="ARBA00022837"/>
    </source>
</evidence>
<evidence type="ECO:0000256" key="11">
    <source>
        <dbReference type="ARBA" id="ARBA00022723"/>
    </source>
</evidence>
<keyword evidence="10" id="KW-0812">Transmembrane</keyword>
<evidence type="ECO:0000256" key="15">
    <source>
        <dbReference type="ARBA" id="ARBA00022963"/>
    </source>
</evidence>
<keyword evidence="18" id="KW-0998">Cell outer membrane</keyword>
<proteinExistence type="inferred from homology"/>
<keyword evidence="9" id="KW-1134">Transmembrane beta strand</keyword>
<comment type="subcellular location">
    <subcellularLocation>
        <location evidence="4">Cell outer membrane</location>
        <topology evidence="4">Multi-pass membrane protein</topology>
    </subcellularLocation>
</comment>
<evidence type="ECO:0000256" key="9">
    <source>
        <dbReference type="ARBA" id="ARBA00022452"/>
    </source>
</evidence>
<evidence type="ECO:0000256" key="18">
    <source>
        <dbReference type="ARBA" id="ARBA00023237"/>
    </source>
</evidence>
<evidence type="ECO:0000256" key="16">
    <source>
        <dbReference type="ARBA" id="ARBA00023098"/>
    </source>
</evidence>
<evidence type="ECO:0000256" key="12">
    <source>
        <dbReference type="ARBA" id="ARBA00022729"/>
    </source>
</evidence>
<dbReference type="Proteomes" id="UP001203607">
    <property type="component" value="Unassembled WGS sequence"/>
</dbReference>
<evidence type="ECO:0000256" key="17">
    <source>
        <dbReference type="ARBA" id="ARBA00023136"/>
    </source>
</evidence>
<sequence>MNQLSKLCICILCSFVFTTEGIKAQQQLMPLDGSSLTDRWLIQNDTAKTFRILPYKPVYVLGINYTNDINKLPQSDNPLNTVTTPTEFNKAELTFQLSFKTRMVRLFKNKKQKVDLWVAYTQLSKWQFYNGLISRPFRETNYEPEALMVLPMSYKFLGLDGVYLGIGFNHQSNGRSNPYSRSWNRVMFQAGWETEHWSFVLNPWIRIQEEAIEDNNPDIENYVGQAEFLTAFSQNNHNISLALRHSLKGGDESRGSLRLDYAIRLLDYLHLHAQIFHGYGENLIDYNHKQTTFGLGFSLIRWR</sequence>
<dbReference type="PANTHER" id="PTHR40457:SF1">
    <property type="entry name" value="PHOSPHOLIPASE A1"/>
    <property type="match status" value="1"/>
</dbReference>
<comment type="catalytic activity">
    <reaction evidence="2">
        <text>a 1,2-diacyl-sn-glycero-3-phosphocholine + H2O = a 1-acyl-sn-glycero-3-phosphocholine + a fatty acid + H(+)</text>
        <dbReference type="Rhea" id="RHEA:15801"/>
        <dbReference type="ChEBI" id="CHEBI:15377"/>
        <dbReference type="ChEBI" id="CHEBI:15378"/>
        <dbReference type="ChEBI" id="CHEBI:28868"/>
        <dbReference type="ChEBI" id="CHEBI:57643"/>
        <dbReference type="ChEBI" id="CHEBI:58168"/>
        <dbReference type="EC" id="3.1.1.4"/>
    </reaction>
</comment>
<comment type="catalytic activity">
    <reaction evidence="1">
        <text>a 1,2-diacyl-sn-glycero-3-phosphocholine + H2O = a 2-acyl-sn-glycero-3-phosphocholine + a fatty acid + H(+)</text>
        <dbReference type="Rhea" id="RHEA:18689"/>
        <dbReference type="ChEBI" id="CHEBI:15377"/>
        <dbReference type="ChEBI" id="CHEBI:15378"/>
        <dbReference type="ChEBI" id="CHEBI:28868"/>
        <dbReference type="ChEBI" id="CHEBI:57643"/>
        <dbReference type="ChEBI" id="CHEBI:57875"/>
        <dbReference type="EC" id="3.1.1.32"/>
    </reaction>
</comment>
<keyword evidence="21" id="KW-1185">Reference proteome</keyword>
<evidence type="ECO:0000256" key="8">
    <source>
        <dbReference type="ARBA" id="ARBA00013278"/>
    </source>
</evidence>
<protein>
    <recommendedName>
        <fullName evidence="19">Phosphatidylcholine 1-acylhydrolase</fullName>
        <ecNumber evidence="7">3.1.1.32</ecNumber>
        <ecNumber evidence="8">3.1.1.4</ecNumber>
    </recommendedName>
</protein>
<dbReference type="CDD" id="cd00541">
    <property type="entry name" value="OMPLA"/>
    <property type="match status" value="1"/>
</dbReference>
<evidence type="ECO:0000256" key="4">
    <source>
        <dbReference type="ARBA" id="ARBA00004571"/>
    </source>
</evidence>
<comment type="subunit">
    <text evidence="6">Homodimer; dimerization is reversible, and the dimeric form is the active one.</text>
</comment>
<dbReference type="Gene3D" id="2.40.230.10">
    <property type="entry name" value="Phospholipase A1"/>
    <property type="match status" value="1"/>
</dbReference>
<evidence type="ECO:0000256" key="10">
    <source>
        <dbReference type="ARBA" id="ARBA00022692"/>
    </source>
</evidence>
<evidence type="ECO:0000256" key="6">
    <source>
        <dbReference type="ARBA" id="ARBA00011702"/>
    </source>
</evidence>